<protein>
    <recommendedName>
        <fullName evidence="2">Myb-like domain-containing protein</fullName>
    </recommendedName>
</protein>
<dbReference type="Proteomes" id="UP001341245">
    <property type="component" value="Unassembled WGS sequence"/>
</dbReference>
<feature type="compositionally biased region" description="Acidic residues" evidence="1">
    <location>
        <begin position="565"/>
        <end position="582"/>
    </location>
</feature>
<dbReference type="EMBL" id="JASGXD010000013">
    <property type="protein sequence ID" value="KAK6001839.1"/>
    <property type="molecule type" value="Genomic_DNA"/>
</dbReference>
<feature type="domain" description="Myb-like" evidence="2">
    <location>
        <begin position="672"/>
        <end position="728"/>
    </location>
</feature>
<dbReference type="InterPro" id="IPR001005">
    <property type="entry name" value="SANT/Myb"/>
</dbReference>
<feature type="region of interest" description="Disordered" evidence="1">
    <location>
        <begin position="438"/>
        <end position="474"/>
    </location>
</feature>
<dbReference type="SMART" id="SM00717">
    <property type="entry name" value="SANT"/>
    <property type="match status" value="1"/>
</dbReference>
<feature type="compositionally biased region" description="Polar residues" evidence="1">
    <location>
        <begin position="438"/>
        <end position="453"/>
    </location>
</feature>
<proteinExistence type="predicted"/>
<feature type="region of interest" description="Disordered" evidence="1">
    <location>
        <begin position="1"/>
        <end position="75"/>
    </location>
</feature>
<accession>A0ABR0TC56</accession>
<keyword evidence="4" id="KW-1185">Reference proteome</keyword>
<organism evidence="3 4">
    <name type="scientific">Aureobasidium pullulans</name>
    <name type="common">Black yeast</name>
    <name type="synonym">Pullularia pullulans</name>
    <dbReference type="NCBI Taxonomy" id="5580"/>
    <lineage>
        <taxon>Eukaryota</taxon>
        <taxon>Fungi</taxon>
        <taxon>Dikarya</taxon>
        <taxon>Ascomycota</taxon>
        <taxon>Pezizomycotina</taxon>
        <taxon>Dothideomycetes</taxon>
        <taxon>Dothideomycetidae</taxon>
        <taxon>Dothideales</taxon>
        <taxon>Saccotheciaceae</taxon>
        <taxon>Aureobasidium</taxon>
    </lineage>
</organism>
<evidence type="ECO:0000313" key="3">
    <source>
        <dbReference type="EMBL" id="KAK6001839.1"/>
    </source>
</evidence>
<sequence>MARTRSQSREPSVEPRLANRHARTVGEEIARSGRQAQQQLEPLPEGPSETGDDDSRQQLAASGDENEEMSDSDSAPIETFSQTELQILDPIEMESNLEELNARARRLLGCFKIRTGQPDELKSLIHESQDPDSRQRQKADDCRAVLEETRAIFTRGGEYLKVDTILRGLLRKRNTQPLPKVSRPWRPDDVICKANLAILVHTFMTQSTDEGLVDALLSLDASFPSPFVVGFTRPGAQMRAGYSALVEATFEFALELRAQLLVGMLDGEMPQDAAAEMIQNVMLNFDENDDDYEEEMGAILSLQTALSHNRHAKGWEFLDPHAFETSAYADKIIQRTEEITGLLFSDIEDRFADSSASLASGLIKLRESFPPERFQNRLLQWSNLRLLEIDNSIKKLGGIDEIITALEDEIRERLVAPDAYVDEDEEEQEALPSIESNIRATPNAPSVPASSTKIPARPSVLFRGRPGTSTAQPISATAREDLILNTAQDNFQVADDITSSAGLTQDRPRLTGKLARANALDEQERQKRRFIDAQPNGVRIVDDLLASQPALDTQEQATGRHEIELDPTLDGDVQDPSEDEGFQTDQRNLPSHRPTSRPSAVSRQVPAPAVNTQPERRRRSPESDSPNKRQRKNPGQLVIPFQSTGDEIIDSFKVAHARTRQIHASSVKPQRGRKPWTDAEVGALLRLIRDYGKSFAMIKRIDEEKEDPELGERTAEDLRFKAREIKVKFLIAQRPLPENLEQVPLGKKEIEKVNQHVFYEQAPQRSRARISTVSPRRSKELE</sequence>
<evidence type="ECO:0000256" key="1">
    <source>
        <dbReference type="SAM" id="MobiDB-lite"/>
    </source>
</evidence>
<comment type="caution">
    <text evidence="3">The sequence shown here is derived from an EMBL/GenBank/DDBJ whole genome shotgun (WGS) entry which is preliminary data.</text>
</comment>
<reference evidence="3 4" key="1">
    <citation type="submission" date="2023-11" db="EMBL/GenBank/DDBJ databases">
        <title>Draft genome sequence and annotation of the polyextremotolerant black yeast-like fungus Aureobasidium pullulans NRRL 62042.</title>
        <authorList>
            <person name="Dielentheis-Frenken M.R.E."/>
            <person name="Wibberg D."/>
            <person name="Blank L.M."/>
            <person name="Tiso T."/>
        </authorList>
    </citation>
    <scope>NUCLEOTIDE SEQUENCE [LARGE SCALE GENOMIC DNA]</scope>
    <source>
        <strain evidence="3 4">NRRL 62042</strain>
    </source>
</reference>
<feature type="region of interest" description="Disordered" evidence="1">
    <location>
        <begin position="554"/>
        <end position="640"/>
    </location>
</feature>
<gene>
    <name evidence="3" type="ORF">QM012_002329</name>
</gene>
<name>A0ABR0TC56_AURPU</name>
<feature type="region of interest" description="Disordered" evidence="1">
    <location>
        <begin position="761"/>
        <end position="782"/>
    </location>
</feature>
<evidence type="ECO:0000259" key="2">
    <source>
        <dbReference type="SMART" id="SM00717"/>
    </source>
</evidence>
<evidence type="ECO:0000313" key="4">
    <source>
        <dbReference type="Proteomes" id="UP001341245"/>
    </source>
</evidence>